<accession>A0ABP6VH58</accession>
<dbReference type="Proteomes" id="UP001500301">
    <property type="component" value="Unassembled WGS sequence"/>
</dbReference>
<evidence type="ECO:0000313" key="2">
    <source>
        <dbReference type="Proteomes" id="UP001500301"/>
    </source>
</evidence>
<organism evidence="1 2">
    <name type="scientific">Nocardioides daeguensis</name>
    <dbReference type="NCBI Taxonomy" id="908359"/>
    <lineage>
        <taxon>Bacteria</taxon>
        <taxon>Bacillati</taxon>
        <taxon>Actinomycetota</taxon>
        <taxon>Actinomycetes</taxon>
        <taxon>Propionibacteriales</taxon>
        <taxon>Nocardioidaceae</taxon>
        <taxon>Nocardioides</taxon>
    </lineage>
</organism>
<evidence type="ECO:0000313" key="1">
    <source>
        <dbReference type="EMBL" id="GAA3533492.1"/>
    </source>
</evidence>
<evidence type="ECO:0008006" key="3">
    <source>
        <dbReference type="Google" id="ProtNLM"/>
    </source>
</evidence>
<sequence length="135" mass="14290">MADPSPFGVRVSSGTLRSWEGDGDGVVLPHAWTEEGVLAGPATNGAQVLHLAVALCVLNDTYREARRLEVPVHGVAVTADGGFDEVWTSTGISYDIALDTTAPSETVQLLLEVVDEVAEIPRALRAGADVQRVLR</sequence>
<dbReference type="EMBL" id="BAABBB010000009">
    <property type="protein sequence ID" value="GAA3533492.1"/>
    <property type="molecule type" value="Genomic_DNA"/>
</dbReference>
<name>A0ABP6VH58_9ACTN</name>
<protein>
    <recommendedName>
        <fullName evidence="3">OsmC family peroxiredoxin</fullName>
    </recommendedName>
</protein>
<reference evidence="2" key="1">
    <citation type="journal article" date="2019" name="Int. J. Syst. Evol. Microbiol.">
        <title>The Global Catalogue of Microorganisms (GCM) 10K type strain sequencing project: providing services to taxonomists for standard genome sequencing and annotation.</title>
        <authorList>
            <consortium name="The Broad Institute Genomics Platform"/>
            <consortium name="The Broad Institute Genome Sequencing Center for Infectious Disease"/>
            <person name="Wu L."/>
            <person name="Ma J."/>
        </authorList>
    </citation>
    <scope>NUCLEOTIDE SEQUENCE [LARGE SCALE GENOMIC DNA]</scope>
    <source>
        <strain evidence="2">JCM 17460</strain>
    </source>
</reference>
<proteinExistence type="predicted"/>
<keyword evidence="2" id="KW-1185">Reference proteome</keyword>
<comment type="caution">
    <text evidence="1">The sequence shown here is derived from an EMBL/GenBank/DDBJ whole genome shotgun (WGS) entry which is preliminary data.</text>
</comment>
<gene>
    <name evidence="1" type="ORF">GCM10022263_22310</name>
</gene>
<dbReference type="RefSeq" id="WP_218236260.1">
    <property type="nucleotide sequence ID" value="NZ_BAABBB010000009.1"/>
</dbReference>